<comment type="caution">
    <text evidence="1">The sequence shown here is derived from an EMBL/GenBank/DDBJ whole genome shotgun (WGS) entry which is preliminary data.</text>
</comment>
<keyword evidence="2" id="KW-1185">Reference proteome</keyword>
<dbReference type="InterPro" id="IPR027595">
    <property type="entry name" value="CHP04338"/>
</dbReference>
<dbReference type="OrthoDB" id="4380275at2"/>
<gene>
    <name evidence="1" type="ORF">GOARA_088_00450</name>
</gene>
<protein>
    <recommendedName>
        <fullName evidence="3">TIGR04338 family metallohydrolase</fullName>
    </recommendedName>
</protein>
<dbReference type="NCBIfam" id="TIGR04338">
    <property type="entry name" value="HEXXH_Rv0185"/>
    <property type="match status" value="1"/>
</dbReference>
<sequence length="166" mass="17563">MASRPPDRQRSAVYAAERMVLGLFDNVGSTRAATIGGTNLTLPAEAKFASLDSIRRYVDGVLSLPAVIDRFPRATVPVRARARRGVKAATYEAGEGGGVIAIPESASGRWALRELVVLHELAHHLDDSGEAAHGSPFRGVLVDLVEAALGPEAAFAYRVIFGESGL</sequence>
<accession>G7H7F6</accession>
<dbReference type="Proteomes" id="UP000035088">
    <property type="component" value="Unassembled WGS sequence"/>
</dbReference>
<evidence type="ECO:0008006" key="3">
    <source>
        <dbReference type="Google" id="ProtNLM"/>
    </source>
</evidence>
<name>G7H7F6_9ACTN</name>
<dbReference type="EMBL" id="BAEE01000088">
    <property type="protein sequence ID" value="GAB11781.1"/>
    <property type="molecule type" value="Genomic_DNA"/>
</dbReference>
<organism evidence="1 2">
    <name type="scientific">Gordonia araii NBRC 100433</name>
    <dbReference type="NCBI Taxonomy" id="1073574"/>
    <lineage>
        <taxon>Bacteria</taxon>
        <taxon>Bacillati</taxon>
        <taxon>Actinomycetota</taxon>
        <taxon>Actinomycetes</taxon>
        <taxon>Mycobacteriales</taxon>
        <taxon>Gordoniaceae</taxon>
        <taxon>Gordonia</taxon>
    </lineage>
</organism>
<dbReference type="RefSeq" id="WP_007323855.1">
    <property type="nucleotide sequence ID" value="NZ_BAEE01000088.1"/>
</dbReference>
<evidence type="ECO:0000313" key="2">
    <source>
        <dbReference type="Proteomes" id="UP000035088"/>
    </source>
</evidence>
<dbReference type="STRING" id="1073574.GOARA_088_00450"/>
<proteinExistence type="predicted"/>
<dbReference type="AlphaFoldDB" id="G7H7F6"/>
<evidence type="ECO:0000313" key="1">
    <source>
        <dbReference type="EMBL" id="GAB11781.1"/>
    </source>
</evidence>
<reference evidence="1 2" key="1">
    <citation type="submission" date="2011-11" db="EMBL/GenBank/DDBJ databases">
        <title>Whole genome shotgun sequence of Gordonia araii NBRC 100433.</title>
        <authorList>
            <person name="Yoshida Y."/>
            <person name="Hosoyama A."/>
            <person name="Tsuchikane K."/>
            <person name="Katsumata H."/>
            <person name="Yamazaki S."/>
            <person name="Fujita N."/>
        </authorList>
    </citation>
    <scope>NUCLEOTIDE SEQUENCE [LARGE SCALE GENOMIC DNA]</scope>
    <source>
        <strain evidence="1 2">NBRC 100433</strain>
    </source>
</reference>